<organism evidence="5">
    <name type="scientific">Hemiselmis andersenii</name>
    <name type="common">Cryptophyte alga</name>
    <dbReference type="NCBI Taxonomy" id="464988"/>
    <lineage>
        <taxon>Eukaryota</taxon>
        <taxon>Cryptophyceae</taxon>
        <taxon>Cryptomonadales</taxon>
        <taxon>Hemiselmidaceae</taxon>
        <taxon>Hemiselmis</taxon>
    </lineage>
</organism>
<dbReference type="PANTHER" id="PTHR34300">
    <property type="entry name" value="QUEUOSINE PRECURSOR TRANSPORTER-RELATED"/>
    <property type="match status" value="1"/>
</dbReference>
<keyword evidence="2" id="KW-0812">Transmembrane</keyword>
<feature type="chain" id="PRO_5036393941" description="Queuosine precursor transporter" evidence="3">
    <location>
        <begin position="24"/>
        <end position="317"/>
    </location>
</feature>
<name>A0A6U5ACB7_HEMAN</name>
<feature type="region of interest" description="Disordered" evidence="1">
    <location>
        <begin position="38"/>
        <end position="62"/>
    </location>
</feature>
<accession>A0A6U5ACB7</accession>
<sequence>MPRTRALLLTILLPILFASPVVGFRLYRPVLRNAGRPKASVARPTPAPLRLTAQQPRAPPDQKAVIGTEDAVEARVGPQYELSAQQGVYMWLSGLFVACLLIADIIGVKLFEVTLPFEVLGFKTVQHTCGMLTFPITFIIGDMINEYFGEKAAKRTVYMGFAMSSLTFIVINVAQGLPSLNAPFNVSQSAFDQIFGSSKMLYVASLIAFMVGNLADIWLFTELKKRTNGKALWLRATGSTVLSQMIDSLIVTYLAFGLGKTLTGQVGASFSEVLQIAATGYGLKFVLALSVTPIMYLSRGFLHQRYGLEPIPPDELD</sequence>
<dbReference type="InterPro" id="IPR003744">
    <property type="entry name" value="YhhQ"/>
</dbReference>
<evidence type="ECO:0008006" key="6">
    <source>
        <dbReference type="Google" id="ProtNLM"/>
    </source>
</evidence>
<evidence type="ECO:0000313" key="4">
    <source>
        <dbReference type="EMBL" id="CAD8745302.1"/>
    </source>
</evidence>
<dbReference type="EMBL" id="HBFK01019050">
    <property type="protein sequence ID" value="CAD8745302.1"/>
    <property type="molecule type" value="Transcribed_RNA"/>
</dbReference>
<proteinExistence type="inferred from homology"/>
<dbReference type="EMBL" id="HBFX01041888">
    <property type="protein sequence ID" value="CAD8974183.1"/>
    <property type="molecule type" value="Transcribed_RNA"/>
</dbReference>
<evidence type="ECO:0000313" key="5">
    <source>
        <dbReference type="EMBL" id="CAD8974183.1"/>
    </source>
</evidence>
<protein>
    <recommendedName>
        <fullName evidence="6">Queuosine precursor transporter</fullName>
    </recommendedName>
</protein>
<dbReference type="NCBIfam" id="TIGR00697">
    <property type="entry name" value="queuosine precursor transporter"/>
    <property type="match status" value="1"/>
</dbReference>
<feature type="transmembrane region" description="Helical" evidence="2">
    <location>
        <begin position="157"/>
        <end position="180"/>
    </location>
</feature>
<feature type="signal peptide" evidence="3">
    <location>
        <begin position="1"/>
        <end position="23"/>
    </location>
</feature>
<evidence type="ECO:0000256" key="3">
    <source>
        <dbReference type="SAM" id="SignalP"/>
    </source>
</evidence>
<dbReference type="Pfam" id="PF02592">
    <property type="entry name" value="Vut_1"/>
    <property type="match status" value="1"/>
</dbReference>
<reference evidence="5" key="1">
    <citation type="submission" date="2021-01" db="EMBL/GenBank/DDBJ databases">
        <authorList>
            <person name="Corre E."/>
            <person name="Pelletier E."/>
            <person name="Niang G."/>
            <person name="Scheremetjew M."/>
            <person name="Finn R."/>
            <person name="Kale V."/>
            <person name="Holt S."/>
            <person name="Cochrane G."/>
            <person name="Meng A."/>
            <person name="Brown T."/>
            <person name="Cohen L."/>
        </authorList>
    </citation>
    <scope>NUCLEOTIDE SEQUENCE</scope>
    <source>
        <strain evidence="4">CCMP441</strain>
        <strain evidence="5">CCMP644</strain>
    </source>
</reference>
<dbReference type="AlphaFoldDB" id="A0A6U5ACB7"/>
<keyword evidence="3" id="KW-0732">Signal</keyword>
<keyword evidence="2" id="KW-0472">Membrane</keyword>
<evidence type="ECO:0000256" key="2">
    <source>
        <dbReference type="SAM" id="Phobius"/>
    </source>
</evidence>
<feature type="transmembrane region" description="Helical" evidence="2">
    <location>
        <begin position="232"/>
        <end position="256"/>
    </location>
</feature>
<gene>
    <name evidence="5" type="ORF">HAND00432_LOCUS25185</name>
    <name evidence="4" type="ORF">HAND1043_LOCUS11797</name>
</gene>
<feature type="transmembrane region" description="Helical" evidence="2">
    <location>
        <begin position="88"/>
        <end position="108"/>
    </location>
</feature>
<feature type="transmembrane region" description="Helical" evidence="2">
    <location>
        <begin position="276"/>
        <end position="297"/>
    </location>
</feature>
<evidence type="ECO:0000256" key="1">
    <source>
        <dbReference type="SAM" id="MobiDB-lite"/>
    </source>
</evidence>
<keyword evidence="2" id="KW-1133">Transmembrane helix</keyword>
<dbReference type="HAMAP" id="MF_02088">
    <property type="entry name" value="Q_prec_transport"/>
    <property type="match status" value="1"/>
</dbReference>
<dbReference type="PANTHER" id="PTHR34300:SF2">
    <property type="entry name" value="QUEUOSINE PRECURSOR TRANSPORTER-RELATED"/>
    <property type="match status" value="1"/>
</dbReference>
<feature type="transmembrane region" description="Helical" evidence="2">
    <location>
        <begin position="200"/>
        <end position="220"/>
    </location>
</feature>